<keyword evidence="5" id="KW-1185">Reference proteome</keyword>
<gene>
    <name evidence="4" type="ORF">FYJ39_02240</name>
</gene>
<evidence type="ECO:0000313" key="5">
    <source>
        <dbReference type="Proteomes" id="UP000429958"/>
    </source>
</evidence>
<dbReference type="InterPro" id="IPR012347">
    <property type="entry name" value="Ferritin-like"/>
</dbReference>
<dbReference type="EMBL" id="VUMD01000002">
    <property type="protein sequence ID" value="MSS35430.1"/>
    <property type="molecule type" value="Genomic_DNA"/>
</dbReference>
<dbReference type="InterPro" id="IPR005183">
    <property type="entry name" value="DUF305_CopM-like"/>
</dbReference>
<proteinExistence type="predicted"/>
<dbReference type="Gene3D" id="1.20.1260.10">
    <property type="match status" value="1"/>
</dbReference>
<feature type="domain" description="DUF305" evidence="3">
    <location>
        <begin position="113"/>
        <end position="259"/>
    </location>
</feature>
<sequence length="261" mass="28569">MSKQARMWLIGIIAALVIILLIAGIASNKKGGKSGTEPSSLVQETSGSPLTAGSGNAESGKASKGNETDPGNSQGSVAEGTDALNRYLTEQASIMMTMKEEMLIRERSGSAAVDFLKGMIPHHEAAIKMSESYLNYGGASEELKTLAQNIIKTQKDELTQMKGMVSEYEKNGPKDDANEDAYLEKYSEMFSDDSMSHHINPDGAEHLDQAFAEGMMMHHQMAVDMAKDILDYTDQKEVRELAQTIIELQEKEISQMEKLIQ</sequence>
<keyword evidence="2" id="KW-0812">Transmembrane</keyword>
<dbReference type="AlphaFoldDB" id="A0A7X2NIJ5"/>
<feature type="region of interest" description="Disordered" evidence="1">
    <location>
        <begin position="29"/>
        <end position="78"/>
    </location>
</feature>
<organism evidence="4 5">
    <name type="scientific">Clostridium porci</name>
    <dbReference type="NCBI Taxonomy" id="2605778"/>
    <lineage>
        <taxon>Bacteria</taxon>
        <taxon>Bacillati</taxon>
        <taxon>Bacillota</taxon>
        <taxon>Clostridia</taxon>
        <taxon>Eubacteriales</taxon>
        <taxon>Clostridiaceae</taxon>
        <taxon>Clostridium</taxon>
    </lineage>
</organism>
<name>A0A7X2NIJ5_9CLOT</name>
<accession>A0A7X2NIJ5</accession>
<keyword evidence="2" id="KW-0472">Membrane</keyword>
<dbReference type="Proteomes" id="UP000429958">
    <property type="component" value="Unassembled WGS sequence"/>
</dbReference>
<evidence type="ECO:0000256" key="1">
    <source>
        <dbReference type="SAM" id="MobiDB-lite"/>
    </source>
</evidence>
<feature type="transmembrane region" description="Helical" evidence="2">
    <location>
        <begin position="7"/>
        <end position="26"/>
    </location>
</feature>
<dbReference type="Pfam" id="PF03713">
    <property type="entry name" value="DUF305"/>
    <property type="match status" value="1"/>
</dbReference>
<evidence type="ECO:0000259" key="3">
    <source>
        <dbReference type="Pfam" id="PF03713"/>
    </source>
</evidence>
<feature type="compositionally biased region" description="Polar residues" evidence="1">
    <location>
        <begin position="36"/>
        <end position="57"/>
    </location>
</feature>
<reference evidence="4 5" key="1">
    <citation type="submission" date="2019-08" db="EMBL/GenBank/DDBJ databases">
        <title>In-depth cultivation of the pig gut microbiome towards novel bacterial diversity and tailored functional studies.</title>
        <authorList>
            <person name="Wylensek D."/>
            <person name="Hitch T.C.A."/>
            <person name="Clavel T."/>
        </authorList>
    </citation>
    <scope>NUCLEOTIDE SEQUENCE [LARGE SCALE GENOMIC DNA]</scope>
    <source>
        <strain evidence="4 5">WCA-389-WT-23D1</strain>
    </source>
</reference>
<protein>
    <submittedName>
        <fullName evidence="4">DUF305 domain-containing protein</fullName>
    </submittedName>
</protein>
<keyword evidence="2" id="KW-1133">Transmembrane helix</keyword>
<comment type="caution">
    <text evidence="4">The sequence shown here is derived from an EMBL/GenBank/DDBJ whole genome shotgun (WGS) entry which is preliminary data.</text>
</comment>
<dbReference type="PANTHER" id="PTHR36933">
    <property type="entry name" value="SLL0788 PROTEIN"/>
    <property type="match status" value="1"/>
</dbReference>
<dbReference type="PANTHER" id="PTHR36933:SF1">
    <property type="entry name" value="SLL0788 PROTEIN"/>
    <property type="match status" value="1"/>
</dbReference>
<evidence type="ECO:0000256" key="2">
    <source>
        <dbReference type="SAM" id="Phobius"/>
    </source>
</evidence>
<evidence type="ECO:0000313" key="4">
    <source>
        <dbReference type="EMBL" id="MSS35430.1"/>
    </source>
</evidence>
<dbReference type="RefSeq" id="WP_154470848.1">
    <property type="nucleotide sequence ID" value="NZ_DBEWUL010000131.1"/>
</dbReference>